<evidence type="ECO:0000256" key="5">
    <source>
        <dbReference type="ARBA" id="ARBA00023136"/>
    </source>
</evidence>
<dbReference type="SMART" id="SM00239">
    <property type="entry name" value="C2"/>
    <property type="match status" value="1"/>
</dbReference>
<evidence type="ECO:0000256" key="6">
    <source>
        <dbReference type="SAM" id="MobiDB-lite"/>
    </source>
</evidence>
<keyword evidence="11" id="KW-1185">Reference proteome</keyword>
<dbReference type="PANTHER" id="PTHR47042">
    <property type="entry name" value="C2 DOMAIN-CONTAINING PROTEIN-LIKE"/>
    <property type="match status" value="1"/>
</dbReference>
<keyword evidence="5 7" id="KW-0472">Membrane</keyword>
<evidence type="ECO:0000256" key="2">
    <source>
        <dbReference type="ARBA" id="ARBA00022448"/>
    </source>
</evidence>
<evidence type="ECO:0000259" key="9">
    <source>
        <dbReference type="PROSITE" id="PS51847"/>
    </source>
</evidence>
<feature type="region of interest" description="Disordered" evidence="6">
    <location>
        <begin position="707"/>
        <end position="787"/>
    </location>
</feature>
<dbReference type="PANTHER" id="PTHR47042:SF4">
    <property type="entry name" value="OS02G0313700 PROTEIN"/>
    <property type="match status" value="1"/>
</dbReference>
<evidence type="ECO:0000256" key="3">
    <source>
        <dbReference type="ARBA" id="ARBA00023055"/>
    </source>
</evidence>
<evidence type="ECO:0000313" key="11">
    <source>
        <dbReference type="Proteomes" id="UP000694251"/>
    </source>
</evidence>
<dbReference type="PROSITE" id="PS51847">
    <property type="entry name" value="SMP"/>
    <property type="match status" value="1"/>
</dbReference>
<evidence type="ECO:0000313" key="10">
    <source>
        <dbReference type="EMBL" id="KAG7600481.1"/>
    </source>
</evidence>
<feature type="region of interest" description="Disordered" evidence="6">
    <location>
        <begin position="650"/>
        <end position="692"/>
    </location>
</feature>
<evidence type="ECO:0000256" key="1">
    <source>
        <dbReference type="ARBA" id="ARBA00004370"/>
    </source>
</evidence>
<feature type="compositionally biased region" description="Basic and acidic residues" evidence="6">
    <location>
        <begin position="742"/>
        <end position="787"/>
    </location>
</feature>
<feature type="compositionally biased region" description="Basic and acidic residues" evidence="6">
    <location>
        <begin position="511"/>
        <end position="521"/>
    </location>
</feature>
<comment type="caution">
    <text evidence="10">The sequence shown here is derived from an EMBL/GenBank/DDBJ whole genome shotgun (WGS) entry which is preliminary data.</text>
</comment>
<dbReference type="CDD" id="cd21669">
    <property type="entry name" value="SMP_SF"/>
    <property type="match status" value="1"/>
</dbReference>
<feature type="compositionally biased region" description="Basic and acidic residues" evidence="6">
    <location>
        <begin position="664"/>
        <end position="673"/>
    </location>
</feature>
<feature type="compositionally biased region" description="Acidic residues" evidence="6">
    <location>
        <begin position="678"/>
        <end position="690"/>
    </location>
</feature>
<sequence>MESSLIHHIIIVLLLLWFISSLNRSHVFFYFLALIYLYLVHERYVMRLKRTLQFEERKQANQRRVLSDSESVRWMNYAVEKIWPICMEQIASQKILGPIIPWFLDKYRPWTAKKAVIQHLYMGRNPPLLTHIRVLRQSTGDDHLVLELGMNFLAADDMSAILAVKLRKRLGFGMWTKLHLTGMHVEGKVLIGVKFLRRWPFLGRLRVCFAEPPYFQMTVKPIFTHGLDVAVLPGIAGWLDKLLSIAFEQTLVQPNMLVVDMEKFVSPKSGIYCRIINLIFLFLTSLLLALEITGISPENCNFFLCLPPENWFCVDEKEPVAHVLVEVFEALDVKPSDLNGLADPYVKGKLGAYRFKTKTQKKTLSPKWQEEFKIPIFTWDSPSILNIEVRDKDRFVDDTLGECSVNIGEFRGGQRNDMWLPLQDIKMGRLHLAITVIEDNAKSSDDPFKKANLNKEDIQTSFASDTTNLGSFSSDKAPSVVDNFEPIIIEGQEETGIWVQKPGAEVSQIWEPRKGKSRRLDSQIQRNPNDGSLNSGSSSTDDNQEGSKNPMKSVGRGLRKIGSVFHRHGKKEEFLIGSIEEESQSQSPRINLKAVNQKDVGLNFIVDDNLSGPLSGKSLDCESLDAEEHSGKGHMKDVAKSFLKQAEKSAKQFKHAFSRKGSMKPRDGQKEIVPESDSGSDSESSDDDDSFTCVKNLATETGKLTRDGNIVRTGDDDHVDSTTLANAKEDSSGDMAENSTDVEAKDEKLEEAAESQTRDIDTAMNIKTEDEKGETLKNIEEKESSSN</sequence>
<dbReference type="PROSITE" id="PS50004">
    <property type="entry name" value="C2"/>
    <property type="match status" value="1"/>
</dbReference>
<comment type="subcellular location">
    <subcellularLocation>
        <location evidence="1">Membrane</location>
    </subcellularLocation>
</comment>
<keyword evidence="2" id="KW-0813">Transport</keyword>
<dbReference type="InterPro" id="IPR052847">
    <property type="entry name" value="Ext_Synaptotagmin/KAHRP-like"/>
</dbReference>
<feature type="compositionally biased region" description="Polar residues" evidence="6">
    <location>
        <begin position="522"/>
        <end position="541"/>
    </location>
</feature>
<name>A0A8T2D0I6_ARASU</name>
<feature type="transmembrane region" description="Helical" evidence="7">
    <location>
        <begin position="6"/>
        <end position="39"/>
    </location>
</feature>
<protein>
    <submittedName>
        <fullName evidence="10">Synaptotagmin-like mitochondrial-lipid-binding domain</fullName>
    </submittedName>
</protein>
<evidence type="ECO:0000259" key="8">
    <source>
        <dbReference type="PROSITE" id="PS50004"/>
    </source>
</evidence>
<evidence type="ECO:0000256" key="7">
    <source>
        <dbReference type="SAM" id="Phobius"/>
    </source>
</evidence>
<dbReference type="Pfam" id="PF00168">
    <property type="entry name" value="C2"/>
    <property type="match status" value="1"/>
</dbReference>
<dbReference type="GO" id="GO:0008289">
    <property type="term" value="F:lipid binding"/>
    <property type="evidence" value="ECO:0007669"/>
    <property type="project" value="UniProtKB-KW"/>
</dbReference>
<keyword evidence="4" id="KW-0446">Lipid-binding</keyword>
<evidence type="ECO:0000256" key="4">
    <source>
        <dbReference type="ARBA" id="ARBA00023121"/>
    </source>
</evidence>
<gene>
    <name evidence="10" type="ORF">ISN44_As06g045800</name>
</gene>
<feature type="domain" description="SMP-LTD" evidence="9">
    <location>
        <begin position="68"/>
        <end position="262"/>
    </location>
</feature>
<accession>A0A8T2D0I6</accession>
<keyword evidence="7" id="KW-0812">Transmembrane</keyword>
<dbReference type="Proteomes" id="UP000694251">
    <property type="component" value="Chromosome 6"/>
</dbReference>
<feature type="domain" description="C2" evidence="8">
    <location>
        <begin position="306"/>
        <end position="420"/>
    </location>
</feature>
<dbReference type="OrthoDB" id="270970at2759"/>
<feature type="region of interest" description="Disordered" evidence="6">
    <location>
        <begin position="508"/>
        <end position="557"/>
    </location>
</feature>
<dbReference type="AlphaFoldDB" id="A0A8T2D0I6"/>
<dbReference type="GO" id="GO:0006869">
    <property type="term" value="P:lipid transport"/>
    <property type="evidence" value="ECO:0007669"/>
    <property type="project" value="UniProtKB-KW"/>
</dbReference>
<proteinExistence type="predicted"/>
<dbReference type="InterPro" id="IPR000008">
    <property type="entry name" value="C2_dom"/>
</dbReference>
<keyword evidence="3" id="KW-0445">Lipid transport</keyword>
<feature type="compositionally biased region" description="Basic residues" evidence="6">
    <location>
        <begin position="651"/>
        <end position="663"/>
    </location>
</feature>
<dbReference type="EMBL" id="JAEFBJ010000006">
    <property type="protein sequence ID" value="KAG7600481.1"/>
    <property type="molecule type" value="Genomic_DNA"/>
</dbReference>
<feature type="transmembrane region" description="Helical" evidence="7">
    <location>
        <begin position="271"/>
        <end position="290"/>
    </location>
</feature>
<dbReference type="GO" id="GO:0016020">
    <property type="term" value="C:membrane"/>
    <property type="evidence" value="ECO:0007669"/>
    <property type="project" value="UniProtKB-SubCell"/>
</dbReference>
<reference evidence="10 11" key="1">
    <citation type="submission" date="2020-12" db="EMBL/GenBank/DDBJ databases">
        <title>Concerted genomic and epigenomic changes stabilize Arabidopsis allopolyploids.</title>
        <authorList>
            <person name="Chen Z."/>
        </authorList>
    </citation>
    <scope>NUCLEOTIDE SEQUENCE [LARGE SCALE GENOMIC DNA]</scope>
    <source>
        <strain evidence="10">As9502</strain>
        <tissue evidence="10">Leaf</tissue>
    </source>
</reference>
<organism evidence="10 11">
    <name type="scientific">Arabidopsis suecica</name>
    <name type="common">Swedish thale-cress</name>
    <name type="synonym">Cardaminopsis suecica</name>
    <dbReference type="NCBI Taxonomy" id="45249"/>
    <lineage>
        <taxon>Eukaryota</taxon>
        <taxon>Viridiplantae</taxon>
        <taxon>Streptophyta</taxon>
        <taxon>Embryophyta</taxon>
        <taxon>Tracheophyta</taxon>
        <taxon>Spermatophyta</taxon>
        <taxon>Magnoliopsida</taxon>
        <taxon>eudicotyledons</taxon>
        <taxon>Gunneridae</taxon>
        <taxon>Pentapetalae</taxon>
        <taxon>rosids</taxon>
        <taxon>malvids</taxon>
        <taxon>Brassicales</taxon>
        <taxon>Brassicaceae</taxon>
        <taxon>Camelineae</taxon>
        <taxon>Arabidopsis</taxon>
    </lineage>
</organism>
<keyword evidence="7" id="KW-1133">Transmembrane helix</keyword>
<dbReference type="InterPro" id="IPR031468">
    <property type="entry name" value="SMP_LBD"/>
</dbReference>